<dbReference type="GO" id="GO:0051301">
    <property type="term" value="P:cell division"/>
    <property type="evidence" value="ECO:0007669"/>
    <property type="project" value="UniProtKB-KW"/>
</dbReference>
<feature type="transmembrane region" description="Helical" evidence="1">
    <location>
        <begin position="7"/>
        <end position="25"/>
    </location>
</feature>
<name>A0AAE4BRB2_9BACT</name>
<evidence type="ECO:0000313" key="3">
    <source>
        <dbReference type="Proteomes" id="UP001185092"/>
    </source>
</evidence>
<reference evidence="2" key="1">
    <citation type="submission" date="2023-07" db="EMBL/GenBank/DDBJ databases">
        <title>Genomic Encyclopedia of Type Strains, Phase IV (KMG-IV): sequencing the most valuable type-strain genomes for metagenomic binning, comparative biology and taxonomic classification.</title>
        <authorList>
            <person name="Goeker M."/>
        </authorList>
    </citation>
    <scope>NUCLEOTIDE SEQUENCE</scope>
    <source>
        <strain evidence="2">DSM 26174</strain>
    </source>
</reference>
<evidence type="ECO:0000256" key="1">
    <source>
        <dbReference type="SAM" id="Phobius"/>
    </source>
</evidence>
<evidence type="ECO:0000313" key="2">
    <source>
        <dbReference type="EMBL" id="MDR6238481.1"/>
    </source>
</evidence>
<feature type="transmembrane region" description="Helical" evidence="1">
    <location>
        <begin position="37"/>
        <end position="54"/>
    </location>
</feature>
<gene>
    <name evidence="2" type="ORF">HNQ88_001518</name>
</gene>
<proteinExistence type="predicted"/>
<keyword evidence="2" id="KW-0131">Cell cycle</keyword>
<keyword evidence="1" id="KW-0812">Transmembrane</keyword>
<keyword evidence="1" id="KW-1133">Transmembrane helix</keyword>
<dbReference type="AlphaFoldDB" id="A0AAE4BRB2"/>
<accession>A0AAE4BRB2</accession>
<sequence length="118" mass="14020">MIFKTTILLTIISILAIYSVEISFMPNYIHRPDKWHLLYPMLGFYFILFAEYVWITITMIKQKKFFWYYIVILSSILICFLNLNNPKNNSQEIGYVGLILLLIIFTGNLFLKRKPNDA</sequence>
<feature type="transmembrane region" description="Helical" evidence="1">
    <location>
        <begin position="66"/>
        <end position="83"/>
    </location>
</feature>
<dbReference type="EMBL" id="JAVDQD010000002">
    <property type="protein sequence ID" value="MDR6238481.1"/>
    <property type="molecule type" value="Genomic_DNA"/>
</dbReference>
<protein>
    <submittedName>
        <fullName evidence="2">Cell division protein FtsW (Lipid II flippase)</fullName>
    </submittedName>
</protein>
<comment type="caution">
    <text evidence="2">The sequence shown here is derived from an EMBL/GenBank/DDBJ whole genome shotgun (WGS) entry which is preliminary data.</text>
</comment>
<dbReference type="Proteomes" id="UP001185092">
    <property type="component" value="Unassembled WGS sequence"/>
</dbReference>
<organism evidence="2 3">
    <name type="scientific">Aureibacter tunicatorum</name>
    <dbReference type="NCBI Taxonomy" id="866807"/>
    <lineage>
        <taxon>Bacteria</taxon>
        <taxon>Pseudomonadati</taxon>
        <taxon>Bacteroidota</taxon>
        <taxon>Cytophagia</taxon>
        <taxon>Cytophagales</taxon>
        <taxon>Persicobacteraceae</taxon>
        <taxon>Aureibacter</taxon>
    </lineage>
</organism>
<keyword evidence="2" id="KW-0132">Cell division</keyword>
<keyword evidence="3" id="KW-1185">Reference proteome</keyword>
<feature type="transmembrane region" description="Helical" evidence="1">
    <location>
        <begin position="95"/>
        <end position="111"/>
    </location>
</feature>
<keyword evidence="1" id="KW-0472">Membrane</keyword>